<evidence type="ECO:0000256" key="6">
    <source>
        <dbReference type="SAM" id="Phobius"/>
    </source>
</evidence>
<comment type="subcellular location">
    <subcellularLocation>
        <location evidence="1">Cell membrane</location>
        <topology evidence="1">Multi-pass membrane protein</topology>
    </subcellularLocation>
</comment>
<keyword evidence="5 6" id="KW-0472">Membrane</keyword>
<dbReference type="PANTHER" id="PTHR30250">
    <property type="entry name" value="PST FAMILY PREDICTED COLANIC ACID TRANSPORTER"/>
    <property type="match status" value="1"/>
</dbReference>
<dbReference type="RefSeq" id="WP_130935158.1">
    <property type="nucleotide sequence ID" value="NZ_BMEE01000001.1"/>
</dbReference>
<keyword evidence="2" id="KW-1003">Cell membrane</keyword>
<evidence type="ECO:0000256" key="1">
    <source>
        <dbReference type="ARBA" id="ARBA00004651"/>
    </source>
</evidence>
<evidence type="ECO:0000313" key="8">
    <source>
        <dbReference type="Proteomes" id="UP000292372"/>
    </source>
</evidence>
<feature type="transmembrane region" description="Helical" evidence="6">
    <location>
        <begin position="471"/>
        <end position="492"/>
    </location>
</feature>
<feature type="transmembrane region" description="Helical" evidence="6">
    <location>
        <begin position="408"/>
        <end position="429"/>
    </location>
</feature>
<evidence type="ECO:0008006" key="9">
    <source>
        <dbReference type="Google" id="ProtNLM"/>
    </source>
</evidence>
<sequence length="514" mass="57538">MQETKYAANRVAKNTGILYARMAITVFISLYVTRLVVAALGTEDFGIFNIVGGAIAMLTFLNVAMASASQRFMSYVHGEGNQIKQKSIFNVSVILHFLIGIAVVILLEIAGCFFFNGILKIDLDRIYAAKLIYQFLIVSTFFTIISVPYDAVINARENMVFVAVTGIIEALLKLGIAFYITFTNNDKLISYGLLMALLTILLLIIKRIYCHLKYEEVIINIRKYYDKALFKEMGGFGGWSLLGSTVGMLSIYGQGIVINVFFGTTINAAQGIANQINGQLNAFSSTMLKALNPVIIKKEGSGNRDAMLRASITGSKFSFALLALFAIPAIVEMPYILNLWLTEVPEFSIIFCRLLLVKTLIEQQFITLSTSIAATGKIRNFQISLSLLAMLPLIISYFLFKAGFSPPTIYVVFIIQVIFRSFGIILYYAKKVCDLSIPVFLKDSIFKEYLTVILTLVLIALPFLFMDTSWYRLIIILIVNTLGFMSFFYTVVLNQFEKNTIKQGVFNLKNKLIK</sequence>
<accession>A0A4Q9FSI3</accession>
<feature type="transmembrane region" description="Helical" evidence="6">
    <location>
        <begin position="88"/>
        <end position="119"/>
    </location>
</feature>
<organism evidence="7 8">
    <name type="scientific">Hyunsoonleella pacifica</name>
    <dbReference type="NCBI Taxonomy" id="1080224"/>
    <lineage>
        <taxon>Bacteria</taxon>
        <taxon>Pseudomonadati</taxon>
        <taxon>Bacteroidota</taxon>
        <taxon>Flavobacteriia</taxon>
        <taxon>Flavobacteriales</taxon>
        <taxon>Flavobacteriaceae</taxon>
    </lineage>
</organism>
<protein>
    <recommendedName>
        <fullName evidence="9">Na+-driven multidrug efflux pump</fullName>
    </recommendedName>
</protein>
<evidence type="ECO:0000256" key="3">
    <source>
        <dbReference type="ARBA" id="ARBA00022692"/>
    </source>
</evidence>
<gene>
    <name evidence="7" type="ORF">EYD46_00820</name>
</gene>
<evidence type="ECO:0000256" key="2">
    <source>
        <dbReference type="ARBA" id="ARBA00022475"/>
    </source>
</evidence>
<feature type="transmembrane region" description="Helical" evidence="6">
    <location>
        <begin position="449"/>
        <end position="465"/>
    </location>
</feature>
<dbReference type="OrthoDB" id="5365632at2"/>
<feature type="transmembrane region" description="Helical" evidence="6">
    <location>
        <begin position="46"/>
        <end position="67"/>
    </location>
</feature>
<evidence type="ECO:0000256" key="5">
    <source>
        <dbReference type="ARBA" id="ARBA00023136"/>
    </source>
</evidence>
<reference evidence="7 8" key="1">
    <citation type="journal article" date="2015" name="Int. J. Syst. Evol. Microbiol.">
        <title>Hyunsoonleella pacifica sp. nov., isolated from seawater of South Pacific Gyre.</title>
        <authorList>
            <person name="Gao X."/>
            <person name="Zhang Z."/>
            <person name="Dai X."/>
            <person name="Zhang X.H."/>
        </authorList>
    </citation>
    <scope>NUCLEOTIDE SEQUENCE [LARGE SCALE GENOMIC DNA]</scope>
    <source>
        <strain evidence="7 8">SW033</strain>
    </source>
</reference>
<name>A0A4Q9FSI3_9FLAO</name>
<dbReference type="EMBL" id="SIRS01000001">
    <property type="protein sequence ID" value="TBN18640.1"/>
    <property type="molecule type" value="Genomic_DNA"/>
</dbReference>
<dbReference type="Proteomes" id="UP000292372">
    <property type="component" value="Unassembled WGS sequence"/>
</dbReference>
<keyword evidence="8" id="KW-1185">Reference proteome</keyword>
<feature type="transmembrane region" description="Helical" evidence="6">
    <location>
        <begin position="131"/>
        <end position="152"/>
    </location>
</feature>
<proteinExistence type="predicted"/>
<feature type="transmembrane region" description="Helical" evidence="6">
    <location>
        <begin position="317"/>
        <end position="337"/>
    </location>
</feature>
<keyword evidence="3 6" id="KW-0812">Transmembrane</keyword>
<feature type="transmembrane region" description="Helical" evidence="6">
    <location>
        <begin position="381"/>
        <end position="402"/>
    </location>
</feature>
<evidence type="ECO:0000313" key="7">
    <source>
        <dbReference type="EMBL" id="TBN18640.1"/>
    </source>
</evidence>
<dbReference type="AlphaFoldDB" id="A0A4Q9FSI3"/>
<dbReference type="InterPro" id="IPR050833">
    <property type="entry name" value="Poly_Biosynth_Transport"/>
</dbReference>
<keyword evidence="4 6" id="KW-1133">Transmembrane helix</keyword>
<feature type="transmembrane region" description="Helical" evidence="6">
    <location>
        <begin position="188"/>
        <end position="205"/>
    </location>
</feature>
<comment type="caution">
    <text evidence="7">The sequence shown here is derived from an EMBL/GenBank/DDBJ whole genome shotgun (WGS) entry which is preliminary data.</text>
</comment>
<evidence type="ECO:0000256" key="4">
    <source>
        <dbReference type="ARBA" id="ARBA00022989"/>
    </source>
</evidence>
<feature type="transmembrane region" description="Helical" evidence="6">
    <location>
        <begin position="159"/>
        <end position="182"/>
    </location>
</feature>
<dbReference type="GO" id="GO:0005886">
    <property type="term" value="C:plasma membrane"/>
    <property type="evidence" value="ECO:0007669"/>
    <property type="project" value="UniProtKB-SubCell"/>
</dbReference>
<dbReference type="PANTHER" id="PTHR30250:SF26">
    <property type="entry name" value="PSMA PROTEIN"/>
    <property type="match status" value="1"/>
</dbReference>
<feature type="transmembrane region" description="Helical" evidence="6">
    <location>
        <begin position="18"/>
        <end position="40"/>
    </location>
</feature>